<organism evidence="1 2">
    <name type="scientific">Escherichia coli</name>
    <dbReference type="NCBI Taxonomy" id="562"/>
    <lineage>
        <taxon>Bacteria</taxon>
        <taxon>Pseudomonadati</taxon>
        <taxon>Pseudomonadota</taxon>
        <taxon>Gammaproteobacteria</taxon>
        <taxon>Enterobacterales</taxon>
        <taxon>Enterobacteriaceae</taxon>
        <taxon>Escherichia</taxon>
    </lineage>
</organism>
<dbReference type="RefSeq" id="WP_000274395.1">
    <property type="nucleotide sequence ID" value="NZ_LGMV01000328.1"/>
</dbReference>
<dbReference type="AlphaFoldDB" id="A0A854BJU0"/>
<name>A0A854BJU0_ECOLX</name>
<evidence type="ECO:0000313" key="2">
    <source>
        <dbReference type="Proteomes" id="UP000185794"/>
    </source>
</evidence>
<evidence type="ECO:0000313" key="1">
    <source>
        <dbReference type="EMBL" id="OKV08144.1"/>
    </source>
</evidence>
<proteinExistence type="predicted"/>
<protein>
    <submittedName>
        <fullName evidence="1">Uncharacterized protein</fullName>
    </submittedName>
</protein>
<accession>A0A854BJU0</accession>
<sequence length="81" mass="9017">MYGSKPNGYRTVRTFRSAFTFSELETGFISNSRSAVLSQHNLSEDILYSGIRWQISVFEAGAGYDFQIMGELSGGRSLLPL</sequence>
<dbReference type="Proteomes" id="UP000185794">
    <property type="component" value="Unassembled WGS sequence"/>
</dbReference>
<comment type="caution">
    <text evidence="1">The sequence shown here is derived from an EMBL/GenBank/DDBJ whole genome shotgun (WGS) entry which is preliminary data.</text>
</comment>
<dbReference type="EMBL" id="LRKC01000139">
    <property type="protein sequence ID" value="OKV08144.1"/>
    <property type="molecule type" value="Genomic_DNA"/>
</dbReference>
<reference evidence="1 2" key="1">
    <citation type="journal article" date="2017" name="Front. Cell. Infect. Microbiol.">
        <title>Chaperone-usher pili loci of human colonization factor-negative enterotoxigenic Escherichia coli.</title>
        <authorList>
            <person name="Del Canto F."/>
            <person name="Vidal R."/>
            <person name="Stine O.C."/>
            <person name="Pop M."/>
        </authorList>
    </citation>
    <scope>NUCLEOTIDE SEQUENCE [LARGE SCALE GENOMIC DNA]</scope>
    <source>
        <strain evidence="1 2">700324</strain>
    </source>
</reference>
<gene>
    <name evidence="1" type="ORF">AWP47_18135</name>
</gene>